<accession>A0A0E9XD77</accession>
<reference evidence="1" key="2">
    <citation type="journal article" date="2015" name="Fish Shellfish Immunol.">
        <title>Early steps in the European eel (Anguilla anguilla)-Vibrio vulnificus interaction in the gills: Role of the RtxA13 toxin.</title>
        <authorList>
            <person name="Callol A."/>
            <person name="Pajuelo D."/>
            <person name="Ebbesson L."/>
            <person name="Teles M."/>
            <person name="MacKenzie S."/>
            <person name="Amaro C."/>
        </authorList>
    </citation>
    <scope>NUCLEOTIDE SEQUENCE</scope>
</reference>
<dbReference type="AlphaFoldDB" id="A0A0E9XD77"/>
<organism evidence="1">
    <name type="scientific">Anguilla anguilla</name>
    <name type="common">European freshwater eel</name>
    <name type="synonym">Muraena anguilla</name>
    <dbReference type="NCBI Taxonomy" id="7936"/>
    <lineage>
        <taxon>Eukaryota</taxon>
        <taxon>Metazoa</taxon>
        <taxon>Chordata</taxon>
        <taxon>Craniata</taxon>
        <taxon>Vertebrata</taxon>
        <taxon>Euteleostomi</taxon>
        <taxon>Actinopterygii</taxon>
        <taxon>Neopterygii</taxon>
        <taxon>Teleostei</taxon>
        <taxon>Anguilliformes</taxon>
        <taxon>Anguillidae</taxon>
        <taxon>Anguilla</taxon>
    </lineage>
</organism>
<dbReference type="EMBL" id="GBXM01008812">
    <property type="protein sequence ID" value="JAH99765.1"/>
    <property type="molecule type" value="Transcribed_RNA"/>
</dbReference>
<proteinExistence type="predicted"/>
<reference evidence="1" key="1">
    <citation type="submission" date="2014-11" db="EMBL/GenBank/DDBJ databases">
        <authorList>
            <person name="Amaro Gonzalez C."/>
        </authorList>
    </citation>
    <scope>NUCLEOTIDE SEQUENCE</scope>
</reference>
<name>A0A0E9XD77_ANGAN</name>
<evidence type="ECO:0000313" key="1">
    <source>
        <dbReference type="EMBL" id="JAH99765.1"/>
    </source>
</evidence>
<sequence>MWDLGKNSKASKGSIDFYFCISSTDRKVFTIREILRGIVVGLGISWLI</sequence>
<protein>
    <submittedName>
        <fullName evidence="1">Uncharacterized protein</fullName>
    </submittedName>
</protein>